<evidence type="ECO:0000313" key="2">
    <source>
        <dbReference type="Proteomes" id="UP001595979"/>
    </source>
</evidence>
<evidence type="ECO:0000313" key="1">
    <source>
        <dbReference type="EMBL" id="MFC5847863.1"/>
    </source>
</evidence>
<dbReference type="RefSeq" id="WP_380047395.1">
    <property type="nucleotide sequence ID" value="NZ_JBHSOH010000006.1"/>
</dbReference>
<dbReference type="EMBL" id="JBHSOH010000006">
    <property type="protein sequence ID" value="MFC5847863.1"/>
    <property type="molecule type" value="Genomic_DNA"/>
</dbReference>
<name>A0ABW1DIS0_9DEIO</name>
<keyword evidence="2" id="KW-1185">Reference proteome</keyword>
<accession>A0ABW1DIS0</accession>
<reference evidence="2" key="1">
    <citation type="journal article" date="2019" name="Int. J. Syst. Evol. Microbiol.">
        <title>The Global Catalogue of Microorganisms (GCM) 10K type strain sequencing project: providing services to taxonomists for standard genome sequencing and annotation.</title>
        <authorList>
            <consortium name="The Broad Institute Genomics Platform"/>
            <consortium name="The Broad Institute Genome Sequencing Center for Infectious Disease"/>
            <person name="Wu L."/>
            <person name="Ma J."/>
        </authorList>
    </citation>
    <scope>NUCLEOTIDE SEQUENCE [LARGE SCALE GENOMIC DNA]</scope>
    <source>
        <strain evidence="2">CGMCC 1.15053</strain>
    </source>
</reference>
<sequence length="122" mass="13203">MTPSSLHLLSVRRRRLGPYVDLGPFFLFFGISGVDRGRAARVQKRFDLEYYPHIVTLRLSPAPAPGRYALRGLPAEANKRGWTAQPGGTLQGDLSDDGLADLRAWLDSGGGEVRPEALASGG</sequence>
<organism evidence="1 2">
    <name type="scientific">Deinococcus petrolearius</name>
    <dbReference type="NCBI Taxonomy" id="1751295"/>
    <lineage>
        <taxon>Bacteria</taxon>
        <taxon>Thermotogati</taxon>
        <taxon>Deinococcota</taxon>
        <taxon>Deinococci</taxon>
        <taxon>Deinococcales</taxon>
        <taxon>Deinococcaceae</taxon>
        <taxon>Deinococcus</taxon>
    </lineage>
</organism>
<comment type="caution">
    <text evidence="1">The sequence shown here is derived from an EMBL/GenBank/DDBJ whole genome shotgun (WGS) entry which is preliminary data.</text>
</comment>
<gene>
    <name evidence="1" type="ORF">ACFPQ6_06025</name>
</gene>
<proteinExistence type="predicted"/>
<protein>
    <submittedName>
        <fullName evidence="1">Uncharacterized protein</fullName>
    </submittedName>
</protein>
<dbReference type="Proteomes" id="UP001595979">
    <property type="component" value="Unassembled WGS sequence"/>
</dbReference>